<dbReference type="Proteomes" id="UP000070433">
    <property type="component" value="Chromosome"/>
</dbReference>
<evidence type="ECO:0000313" key="3">
    <source>
        <dbReference type="Proteomes" id="UP000070433"/>
    </source>
</evidence>
<proteinExistence type="predicted"/>
<feature type="region of interest" description="Disordered" evidence="1">
    <location>
        <begin position="27"/>
        <end position="180"/>
    </location>
</feature>
<feature type="compositionally biased region" description="Low complexity" evidence="1">
    <location>
        <begin position="31"/>
        <end position="45"/>
    </location>
</feature>
<gene>
    <name evidence="2" type="ORF">UC35_10615</name>
</gene>
<evidence type="ECO:0000256" key="1">
    <source>
        <dbReference type="SAM" id="MobiDB-lite"/>
    </source>
</evidence>
<name>A0A127JTH2_9BURK</name>
<evidence type="ECO:0000313" key="2">
    <source>
        <dbReference type="EMBL" id="AMO23266.1"/>
    </source>
</evidence>
<protein>
    <submittedName>
        <fullName evidence="2">Uncharacterized protein</fullName>
    </submittedName>
</protein>
<dbReference type="AlphaFoldDB" id="A0A127JTH2"/>
<reference evidence="2 3" key="1">
    <citation type="journal article" date="2014" name="Int. J. Syst. Evol. Microbiol.">
        <title>Ramlibacter solisilvae sp. nov., isolated from forest soil, and emended description of the genus Ramlibacter.</title>
        <authorList>
            <person name="Lee H.J."/>
            <person name="Lee S.H."/>
            <person name="Lee S.S."/>
            <person name="Lee J.S."/>
            <person name="Kim Y."/>
            <person name="Kim S.C."/>
            <person name="Jeon C.O."/>
        </authorList>
    </citation>
    <scope>NUCLEOTIDE SEQUENCE [LARGE SCALE GENOMIC DNA]</scope>
    <source>
        <strain evidence="2 3">5-10</strain>
    </source>
</reference>
<organism evidence="2 3">
    <name type="scientific">Ramlibacter tataouinensis</name>
    <dbReference type="NCBI Taxonomy" id="94132"/>
    <lineage>
        <taxon>Bacteria</taxon>
        <taxon>Pseudomonadati</taxon>
        <taxon>Pseudomonadota</taxon>
        <taxon>Betaproteobacteria</taxon>
        <taxon>Burkholderiales</taxon>
        <taxon>Comamonadaceae</taxon>
        <taxon>Ramlibacter</taxon>
    </lineage>
</organism>
<accession>A0A127JTH2</accession>
<dbReference type="EMBL" id="CP010951">
    <property type="protein sequence ID" value="AMO23266.1"/>
    <property type="molecule type" value="Genomic_DNA"/>
</dbReference>
<sequence length="180" mass="18166">MAVVLALALLTLSNLYGQRSDGSATYRGRPAMAGAQSGTGAQAGLPQGGLGQQGTEGAERTIVTWPAAPSSDNNALQPDNILKADVEPPPDITGQPREVPRKGDEPARDKDKGVTPPKPDSGVAPAKDSGIAPSKDSGMAKDESSAAKKARKAAKDTADKARFGVSPIGSTAPTVGPTGN</sequence>
<feature type="compositionally biased region" description="Basic and acidic residues" evidence="1">
    <location>
        <begin position="153"/>
        <end position="162"/>
    </location>
</feature>
<feature type="compositionally biased region" description="Basic and acidic residues" evidence="1">
    <location>
        <begin position="98"/>
        <end position="113"/>
    </location>
</feature>
<keyword evidence="3" id="KW-1185">Reference proteome</keyword>